<gene>
    <name evidence="1" type="ORF">ACFOX0_15925</name>
</gene>
<reference evidence="2" key="1">
    <citation type="journal article" date="2019" name="Int. J. Syst. Evol. Microbiol.">
        <title>The Global Catalogue of Microorganisms (GCM) 10K type strain sequencing project: providing services to taxonomists for standard genome sequencing and annotation.</title>
        <authorList>
            <consortium name="The Broad Institute Genomics Platform"/>
            <consortium name="The Broad Institute Genome Sequencing Center for Infectious Disease"/>
            <person name="Wu L."/>
            <person name="Ma J."/>
        </authorList>
    </citation>
    <scope>NUCLEOTIDE SEQUENCE [LARGE SCALE GENOMIC DNA]</scope>
    <source>
        <strain evidence="2">2902at01</strain>
    </source>
</reference>
<evidence type="ECO:0000313" key="1">
    <source>
        <dbReference type="EMBL" id="MFC4107405.1"/>
    </source>
</evidence>
<dbReference type="Proteomes" id="UP001595868">
    <property type="component" value="Unassembled WGS sequence"/>
</dbReference>
<sequence>MSVRPEITDLLRALARSDWGTVDRLTGESKVMELPNALQVIGMAFALAVGNRFGAAPDLNAITRFVSDTRARYVDGKDLPALETEALIRAAVGEPELLDTLSPEVYIPAQIVVLGTLLRDDMHSEEQLETFINEVEQAAAQYL</sequence>
<name>A0ABV8KNI4_9ACTN</name>
<proteinExistence type="predicted"/>
<dbReference type="EMBL" id="JBHSBN010000009">
    <property type="protein sequence ID" value="MFC4107405.1"/>
    <property type="molecule type" value="Genomic_DNA"/>
</dbReference>
<dbReference type="RefSeq" id="WP_377546249.1">
    <property type="nucleotide sequence ID" value="NZ_JBHSBN010000009.1"/>
</dbReference>
<comment type="caution">
    <text evidence="1">The sequence shown here is derived from an EMBL/GenBank/DDBJ whole genome shotgun (WGS) entry which is preliminary data.</text>
</comment>
<evidence type="ECO:0000313" key="2">
    <source>
        <dbReference type="Proteomes" id="UP001595868"/>
    </source>
</evidence>
<organism evidence="1 2">
    <name type="scientific">Micromonospora zhanjiangensis</name>
    <dbReference type="NCBI Taxonomy" id="1522057"/>
    <lineage>
        <taxon>Bacteria</taxon>
        <taxon>Bacillati</taxon>
        <taxon>Actinomycetota</taxon>
        <taxon>Actinomycetes</taxon>
        <taxon>Micromonosporales</taxon>
        <taxon>Micromonosporaceae</taxon>
        <taxon>Micromonospora</taxon>
    </lineage>
</organism>
<protein>
    <submittedName>
        <fullName evidence="1">Uncharacterized protein</fullName>
    </submittedName>
</protein>
<accession>A0ABV8KNI4</accession>
<keyword evidence="2" id="KW-1185">Reference proteome</keyword>